<dbReference type="Gene3D" id="1.25.40.10">
    <property type="entry name" value="Tetratricopeptide repeat domain"/>
    <property type="match status" value="2"/>
</dbReference>
<dbReference type="InterPro" id="IPR011990">
    <property type="entry name" value="TPR-like_helical_dom_sf"/>
</dbReference>
<dbReference type="SMART" id="SM00856">
    <property type="entry name" value="PMEI"/>
    <property type="match status" value="1"/>
</dbReference>
<feature type="compositionally biased region" description="Acidic residues" evidence="2">
    <location>
        <begin position="53"/>
        <end position="69"/>
    </location>
</feature>
<accession>A0ABR0VJQ8</accession>
<protein>
    <recommendedName>
        <fullName evidence="3">Pectinesterase inhibitor domain-containing protein</fullName>
    </recommendedName>
</protein>
<feature type="domain" description="Pectinesterase inhibitor" evidence="3">
    <location>
        <begin position="1004"/>
        <end position="1147"/>
    </location>
</feature>
<proteinExistence type="predicted"/>
<comment type="caution">
    <text evidence="4">The sequence shown here is derived from an EMBL/GenBank/DDBJ whole genome shotgun (WGS) entry which is preliminary data.</text>
</comment>
<evidence type="ECO:0000256" key="2">
    <source>
        <dbReference type="SAM" id="MobiDB-lite"/>
    </source>
</evidence>
<dbReference type="SUPFAM" id="SSF48452">
    <property type="entry name" value="TPR-like"/>
    <property type="match status" value="2"/>
</dbReference>
<dbReference type="Pfam" id="PF04043">
    <property type="entry name" value="PMEI"/>
    <property type="match status" value="1"/>
</dbReference>
<dbReference type="SUPFAM" id="SSF101148">
    <property type="entry name" value="Plant invertase/pectin methylesterase inhibitor"/>
    <property type="match status" value="1"/>
</dbReference>
<dbReference type="CDD" id="cd15798">
    <property type="entry name" value="PMEI-like_3"/>
    <property type="match status" value="1"/>
</dbReference>
<evidence type="ECO:0000313" key="5">
    <source>
        <dbReference type="Proteomes" id="UP001318860"/>
    </source>
</evidence>
<dbReference type="Pfam" id="PF13176">
    <property type="entry name" value="TPR_7"/>
    <property type="match status" value="1"/>
</dbReference>
<dbReference type="InterPro" id="IPR039340">
    <property type="entry name" value="Tfc4/TFIIIC-102/Sfc4"/>
</dbReference>
<dbReference type="SMART" id="SM00028">
    <property type="entry name" value="TPR"/>
    <property type="match status" value="4"/>
</dbReference>
<feature type="region of interest" description="Disordered" evidence="2">
    <location>
        <begin position="1"/>
        <end position="69"/>
    </location>
</feature>
<reference evidence="4 5" key="1">
    <citation type="journal article" date="2021" name="Comput. Struct. Biotechnol. J.">
        <title>De novo genome assembly of the potent medicinal plant Rehmannia glutinosa using nanopore technology.</title>
        <authorList>
            <person name="Ma L."/>
            <person name="Dong C."/>
            <person name="Song C."/>
            <person name="Wang X."/>
            <person name="Zheng X."/>
            <person name="Niu Y."/>
            <person name="Chen S."/>
            <person name="Feng W."/>
        </authorList>
    </citation>
    <scope>NUCLEOTIDE SEQUENCE [LARGE SCALE GENOMIC DNA]</scope>
    <source>
        <strain evidence="4">DH-2019</strain>
    </source>
</reference>
<dbReference type="InterPro" id="IPR035513">
    <property type="entry name" value="Invertase/methylesterase_inhib"/>
</dbReference>
<feature type="repeat" description="TPR" evidence="1">
    <location>
        <begin position="209"/>
        <end position="242"/>
    </location>
</feature>
<name>A0ABR0VJQ8_REHGL</name>
<evidence type="ECO:0000256" key="1">
    <source>
        <dbReference type="PROSITE-ProRule" id="PRU00339"/>
    </source>
</evidence>
<feature type="compositionally biased region" description="Basic residues" evidence="2">
    <location>
        <begin position="151"/>
        <end position="168"/>
    </location>
</feature>
<dbReference type="NCBIfam" id="TIGR01614">
    <property type="entry name" value="PME_inhib"/>
    <property type="match status" value="1"/>
</dbReference>
<dbReference type="PROSITE" id="PS50005">
    <property type="entry name" value="TPR"/>
    <property type="match status" value="3"/>
</dbReference>
<gene>
    <name evidence="4" type="ORF">DH2020_032009</name>
</gene>
<dbReference type="PANTHER" id="PTHR23082">
    <property type="entry name" value="TRANSCRIPTION INITIATION FACTOR IIIC TFIIIC , POLYPEPTIDE 3-RELATED"/>
    <property type="match status" value="1"/>
</dbReference>
<dbReference type="Gene3D" id="1.20.140.40">
    <property type="entry name" value="Invertase/pectin methylesterase inhibitor family protein"/>
    <property type="match status" value="1"/>
</dbReference>
<dbReference type="InterPro" id="IPR006501">
    <property type="entry name" value="Pectinesterase_inhib_dom"/>
</dbReference>
<sequence>MAEPRGATPTTDMNSSNSSIPGETVIFDAVEHPLELELESEFDLREDEHHEEDGDNSEVSEEQAAEGEEAEYTFQFQEEMDPLSFAEEEDASGLQPYERFERIQHHYEVLAAKKRPAQQKSLSEMPAKRLRQEEILGASFEEIMETMNYGMRKKSRKTKKKGRRKGSKNKVNPEVTRKLGDATLHYAHGRFEEAICVLKEVIRLAPNLSDPYHTLALIYTAMSDKQKALNFYMIAAHLTPKDSSLWKLLVARSIELGDKKQANYCLSKAIIADPEDIGVQFHRAALYVELGEYLKAADSYEQISRLCPNNIELYKKCGKCERAVCMLEDSLRNHVNVANLSVVDLLASVLMETNAYARALEHIDRIQQVFNTGNEIPLHLIIKAGICHVHLGHLEKAEAYFNDLKPENASTHPHLIIDVADSLTTVGHYESALKYYMMLEEDREKYNVKLNILLTVEKLGDSVDARLTLSSLLLEENRDDEAISVLSPPVESESNLDTKPDAGKLWWRSGKIKLKLSQIYKTKGSVEAFVDALFPVIRETLFLETVKEKVKVRRRLSTSVLSERVKVLDDHQTGSVFHGFRPVACSAALSKASRAKKLLQKRTALREAQRAASLAAGIDWNSDDSDNESPQVFREPPLPDFLKEEGHHLLIVDLCKSLSSLRRYWEALEIINLCLKLECNILSVQTKEELRTLGAQISYNIADPTHGWDCVRYIVSRHPYSFSAWNCYFKGILRHNRLSRRNKFLHNMRVKHKDSVPPILITAHQFTMISQHQGAAREYLEAFKLMPENPLINLCVGTALINLALGHRLQNKHQAVLQGLAFLYNNSRICGDSQEAFYNIARAYHHVGLVSLAATYYEKVLAIREKDYPIPILPNDNPDLMDSKKPGYCDLRREAAYNLHLIYKKSGALDLARQVLKDHPMRLSAAKRQKEIRASNLNNSNAKGSVNNLFADANRKQAAIGVGPLAGYSGVCEFDSHKRRLHIFLISLMLLLNEYIRCILDCIQYMSTVSTGYANAVQQDPARLARVAVGVSLSRAQRMALYVANLSRRADYGADPRAASALHDCFSVLGDAVDQIRGSVKQMRRLTGSGEEVRFQLSNVQTWMSAALTNEDTCVDGFEDVADGAVKSDVCDRALKVKEVTSNALALGRTQINFWFHFLCSAPFPLHEMVDITPQHDDNTISKKKNMTTIHQLSFLFKENMSILMTDTFSTVQELVCLECASKSNSHMNPEFLERFPSKEKN</sequence>
<feature type="repeat" description="TPR" evidence="1">
    <location>
        <begin position="277"/>
        <end position="310"/>
    </location>
</feature>
<dbReference type="InterPro" id="IPR019734">
    <property type="entry name" value="TPR_rpt"/>
</dbReference>
<evidence type="ECO:0000313" key="4">
    <source>
        <dbReference type="EMBL" id="KAK6134247.1"/>
    </source>
</evidence>
<dbReference type="Proteomes" id="UP001318860">
    <property type="component" value="Unassembled WGS sequence"/>
</dbReference>
<feature type="repeat" description="TPR" evidence="1">
    <location>
        <begin position="834"/>
        <end position="867"/>
    </location>
</feature>
<dbReference type="EMBL" id="JABTTQ020001169">
    <property type="protein sequence ID" value="KAK6134247.1"/>
    <property type="molecule type" value="Genomic_DNA"/>
</dbReference>
<keyword evidence="5" id="KW-1185">Reference proteome</keyword>
<dbReference type="PANTHER" id="PTHR23082:SF0">
    <property type="entry name" value="GENERAL TRANSCRIPTION FACTOR 3C POLYPEPTIDE 3"/>
    <property type="match status" value="1"/>
</dbReference>
<organism evidence="4 5">
    <name type="scientific">Rehmannia glutinosa</name>
    <name type="common">Chinese foxglove</name>
    <dbReference type="NCBI Taxonomy" id="99300"/>
    <lineage>
        <taxon>Eukaryota</taxon>
        <taxon>Viridiplantae</taxon>
        <taxon>Streptophyta</taxon>
        <taxon>Embryophyta</taxon>
        <taxon>Tracheophyta</taxon>
        <taxon>Spermatophyta</taxon>
        <taxon>Magnoliopsida</taxon>
        <taxon>eudicotyledons</taxon>
        <taxon>Gunneridae</taxon>
        <taxon>Pentapetalae</taxon>
        <taxon>asterids</taxon>
        <taxon>lamiids</taxon>
        <taxon>Lamiales</taxon>
        <taxon>Orobanchaceae</taxon>
        <taxon>Rehmannieae</taxon>
        <taxon>Rehmannia</taxon>
    </lineage>
</organism>
<evidence type="ECO:0000259" key="3">
    <source>
        <dbReference type="SMART" id="SM00856"/>
    </source>
</evidence>
<feature type="region of interest" description="Disordered" evidence="2">
    <location>
        <begin position="149"/>
        <end position="174"/>
    </location>
</feature>
<feature type="compositionally biased region" description="Polar residues" evidence="2">
    <location>
        <begin position="8"/>
        <end position="21"/>
    </location>
</feature>
<feature type="compositionally biased region" description="Basic and acidic residues" evidence="2">
    <location>
        <begin position="42"/>
        <end position="52"/>
    </location>
</feature>
<keyword evidence="1" id="KW-0802">TPR repeat</keyword>